<accession>A0A9P0G994</accession>
<dbReference type="EMBL" id="OV651823">
    <property type="protein sequence ID" value="CAH1101585.1"/>
    <property type="molecule type" value="Genomic_DNA"/>
</dbReference>
<keyword evidence="2" id="KW-0479">Metal-binding</keyword>
<evidence type="ECO:0000313" key="8">
    <source>
        <dbReference type="Proteomes" id="UP001153636"/>
    </source>
</evidence>
<protein>
    <submittedName>
        <fullName evidence="7">Uncharacterized protein</fullName>
    </submittedName>
</protein>
<dbReference type="InterPro" id="IPR000994">
    <property type="entry name" value="Pept_M24"/>
</dbReference>
<feature type="domain" description="Creatinase N-terminal" evidence="5">
    <location>
        <begin position="11"/>
        <end position="129"/>
    </location>
</feature>
<dbReference type="InterPro" id="IPR036005">
    <property type="entry name" value="Creatinase/aminopeptidase-like"/>
</dbReference>
<evidence type="ECO:0000256" key="1">
    <source>
        <dbReference type="ARBA" id="ARBA00008766"/>
    </source>
</evidence>
<gene>
    <name evidence="7" type="ORF">PSYICH_LOCUS2386</name>
</gene>
<evidence type="ECO:0000256" key="3">
    <source>
        <dbReference type="ARBA" id="ARBA00022801"/>
    </source>
</evidence>
<dbReference type="Pfam" id="PF00557">
    <property type="entry name" value="Peptidase_M24"/>
    <property type="match status" value="1"/>
</dbReference>
<sequence length="636" mass="73227">MTSEVILGTTAIQAYLVTSSDEHQSTDVDEFDKRWEFISGFSGSYSNIIVTANKAALWTDGRFSLQADEEIDCHWLLFKEGRKKIKTMSQWLRQELPKGGRLGINPKLVSEHMWNRLSSELRGSGIELVGLNVSLVDVIWPDDFRKARRSKEAFILDVTYTGKSYITKINETRNKLLTHGADAMVVTALDEIAWLLNVRGRDVPNSPYVRSYVILDMKTVFWYVNSSQIPETVREQLHYDAKIFGSDTVNLKPYEQIWTDLGTKSQLYQKILIPSHCVYSEGASHAIYEHIFPDRRFLMQSPIIYLKAVKNQVEIEFMQYTNIRDAAAVCDCFSYIQKKMNEDEKIMETDLVQYLNEYRYEQNHSLGNSFRTRVGFGSNAAFPNYEPTVNTNVQIFKNSTLVLDSGGQYYGGTTEVTRTLHFGEPTDDMKEAYTRVLIGLITLSTLTFPSTMKMAVADSLARASLWEVGLDYAHETGHGIGSFLGVNESPIKVHFNSEVSAQQKFKPGYFLSNGPAYYREGVFGVRLENILQVIEKPWLKHIEHSYYGFKTITYVPFEPNLIKLSLLSIHQRKWLNNYNEQVRHLVGEELKKQKRMEGFYWMMDKTQYIPENKSSSITSTFYLIIFLNVILLFNKF</sequence>
<evidence type="ECO:0000259" key="5">
    <source>
        <dbReference type="Pfam" id="PF01321"/>
    </source>
</evidence>
<dbReference type="InterPro" id="IPR029149">
    <property type="entry name" value="Creatin/AminoP/Spt16_N"/>
</dbReference>
<dbReference type="GO" id="GO:0046872">
    <property type="term" value="F:metal ion binding"/>
    <property type="evidence" value="ECO:0007669"/>
    <property type="project" value="UniProtKB-KW"/>
</dbReference>
<feature type="domain" description="Peptidase M24 C-terminal" evidence="6">
    <location>
        <begin position="546"/>
        <end position="608"/>
    </location>
</feature>
<evidence type="ECO:0000256" key="2">
    <source>
        <dbReference type="ARBA" id="ARBA00022723"/>
    </source>
</evidence>
<dbReference type="SUPFAM" id="SSF53092">
    <property type="entry name" value="Creatinase/prolidase N-terminal domain"/>
    <property type="match status" value="1"/>
</dbReference>
<dbReference type="PANTHER" id="PTHR43763">
    <property type="entry name" value="XAA-PRO AMINOPEPTIDASE 1"/>
    <property type="match status" value="1"/>
</dbReference>
<dbReference type="SUPFAM" id="SSF55920">
    <property type="entry name" value="Creatinase/aminopeptidase"/>
    <property type="match status" value="1"/>
</dbReference>
<dbReference type="InterPro" id="IPR050422">
    <property type="entry name" value="X-Pro_aminopeptidase_P"/>
</dbReference>
<dbReference type="Gene3D" id="3.40.350.10">
    <property type="entry name" value="Creatinase/prolidase N-terminal domain"/>
    <property type="match status" value="2"/>
</dbReference>
<organism evidence="7 8">
    <name type="scientific">Psylliodes chrysocephalus</name>
    <dbReference type="NCBI Taxonomy" id="3402493"/>
    <lineage>
        <taxon>Eukaryota</taxon>
        <taxon>Metazoa</taxon>
        <taxon>Ecdysozoa</taxon>
        <taxon>Arthropoda</taxon>
        <taxon>Hexapoda</taxon>
        <taxon>Insecta</taxon>
        <taxon>Pterygota</taxon>
        <taxon>Neoptera</taxon>
        <taxon>Endopterygota</taxon>
        <taxon>Coleoptera</taxon>
        <taxon>Polyphaga</taxon>
        <taxon>Cucujiformia</taxon>
        <taxon>Chrysomeloidea</taxon>
        <taxon>Chrysomelidae</taxon>
        <taxon>Galerucinae</taxon>
        <taxon>Alticini</taxon>
        <taxon>Psylliodes</taxon>
    </lineage>
</organism>
<dbReference type="InterPro" id="IPR032416">
    <property type="entry name" value="Peptidase_M24_C"/>
</dbReference>
<evidence type="ECO:0000259" key="6">
    <source>
        <dbReference type="Pfam" id="PF16188"/>
    </source>
</evidence>
<evidence type="ECO:0000313" key="7">
    <source>
        <dbReference type="EMBL" id="CAH1101585.1"/>
    </source>
</evidence>
<dbReference type="PANTHER" id="PTHR43763:SF6">
    <property type="entry name" value="XAA-PRO AMINOPEPTIDASE 1"/>
    <property type="match status" value="1"/>
</dbReference>
<dbReference type="FunFam" id="3.90.230.10:FF:000009">
    <property type="entry name" value="xaa-Pro aminopeptidase 2"/>
    <property type="match status" value="1"/>
</dbReference>
<dbReference type="GO" id="GO:0005737">
    <property type="term" value="C:cytoplasm"/>
    <property type="evidence" value="ECO:0007669"/>
    <property type="project" value="UniProtKB-ARBA"/>
</dbReference>
<keyword evidence="3" id="KW-0378">Hydrolase</keyword>
<dbReference type="Gene3D" id="3.90.230.10">
    <property type="entry name" value="Creatinase/methionine aminopeptidase superfamily"/>
    <property type="match status" value="1"/>
</dbReference>
<dbReference type="Pfam" id="PF16188">
    <property type="entry name" value="Peptidase_M24_C"/>
    <property type="match status" value="1"/>
</dbReference>
<comment type="similarity">
    <text evidence="1">Belongs to the peptidase M24B family.</text>
</comment>
<evidence type="ECO:0000259" key="4">
    <source>
        <dbReference type="Pfam" id="PF00557"/>
    </source>
</evidence>
<reference evidence="7" key="1">
    <citation type="submission" date="2022-01" db="EMBL/GenBank/DDBJ databases">
        <authorList>
            <person name="King R."/>
        </authorList>
    </citation>
    <scope>NUCLEOTIDE SEQUENCE</scope>
</reference>
<dbReference type="OrthoDB" id="9995434at2759"/>
<proteinExistence type="inferred from homology"/>
<name>A0A9P0G994_9CUCU</name>
<dbReference type="Pfam" id="PF01321">
    <property type="entry name" value="Creatinase_N"/>
    <property type="match status" value="1"/>
</dbReference>
<dbReference type="AlphaFoldDB" id="A0A9P0G994"/>
<keyword evidence="8" id="KW-1185">Reference proteome</keyword>
<dbReference type="Proteomes" id="UP001153636">
    <property type="component" value="Chromosome 11"/>
</dbReference>
<dbReference type="GO" id="GO:0004177">
    <property type="term" value="F:aminopeptidase activity"/>
    <property type="evidence" value="ECO:0007669"/>
    <property type="project" value="UniProtKB-ARBA"/>
</dbReference>
<feature type="domain" description="Peptidase M24" evidence="4">
    <location>
        <begin position="322"/>
        <end position="533"/>
    </location>
</feature>
<dbReference type="Pfam" id="PF16189">
    <property type="entry name" value="Creatinase_N_2"/>
    <property type="match status" value="1"/>
</dbReference>
<dbReference type="InterPro" id="IPR000587">
    <property type="entry name" value="Creatinase_N"/>
</dbReference>